<dbReference type="SUPFAM" id="SSF56672">
    <property type="entry name" value="DNA/RNA polymerases"/>
    <property type="match status" value="1"/>
</dbReference>
<reference evidence="4" key="1">
    <citation type="journal article" date="2020" name="Virus Evol.">
        <title>Analysis of the virome associated to grapevine downy mildew lesions reveals new mycovirus lineages.</title>
        <authorList>
            <person name="Chiapello M."/>
            <person name="Rodriguez-Romero J."/>
            <person name="Ayllon M.A."/>
            <person name="Turina M."/>
        </authorList>
    </citation>
    <scope>NUCLEOTIDE SEQUENCE</scope>
    <source>
        <strain evidence="4">DMS2_DN10762</strain>
    </source>
</reference>
<dbReference type="GO" id="GO:0003968">
    <property type="term" value="F:RNA-directed RNA polymerase activity"/>
    <property type="evidence" value="ECO:0007669"/>
    <property type="project" value="UniProtKB-KW"/>
</dbReference>
<evidence type="ECO:0000256" key="3">
    <source>
        <dbReference type="ARBA" id="ARBA00022695"/>
    </source>
</evidence>
<keyword evidence="2" id="KW-0808">Transferase</keyword>
<sequence>MGFYSSWASFALIHHYIIYYCCKIVGKDWKSLDYCLLGDDIVIGDKDVGEAYLKVMVNLGVKISTAKSHISPNLYEFAKRLIYKGSEITPFPYSALKMAGRSNSALTVLLMEEERRGWSFPDSVSNSVSDYLGIVRSLPSRVKSKGEEQAFLTEHIIHIIWGTKPAGLCMTTLARRFTTLTNIITDQVSTNILANIMVELFSESNSALLKPGGKPLGLLAEAIVMLLTGSENPDALTLLKNPHLDCYGSIEQTYLDLLRKAREIDTIHQGEWPLFLKAITIPLSDELFQQRQTEVMRLGVSKVGKGLIERLKLLESYPGLLDM</sequence>
<protein>
    <submittedName>
        <fullName evidence="4">RNA-dependent RNA polymerase</fullName>
    </submittedName>
</protein>
<organism evidence="4">
    <name type="scientific">Plasmopara viticola lesion associated mitovirus 31</name>
    <dbReference type="NCBI Taxonomy" id="2719458"/>
    <lineage>
        <taxon>Viruses</taxon>
        <taxon>Riboviria</taxon>
        <taxon>Orthornavirae</taxon>
        <taxon>Lenarviricota</taxon>
        <taxon>Howeltoviricetes</taxon>
        <taxon>Cryppavirales</taxon>
        <taxon>Mitoviridae</taxon>
        <taxon>Mitovirus</taxon>
    </lineage>
</organism>
<evidence type="ECO:0000313" key="4">
    <source>
        <dbReference type="EMBL" id="QIR30254.1"/>
    </source>
</evidence>
<dbReference type="InterPro" id="IPR008686">
    <property type="entry name" value="RNA_pol_mitovir"/>
</dbReference>
<dbReference type="Pfam" id="PF05919">
    <property type="entry name" value="Mitovir_RNA_pol"/>
    <property type="match status" value="1"/>
</dbReference>
<keyword evidence="3" id="KW-0548">Nucleotidyltransferase</keyword>
<name>A0A6G9RWJ9_9VIRU</name>
<dbReference type="InterPro" id="IPR043502">
    <property type="entry name" value="DNA/RNA_pol_sf"/>
</dbReference>
<evidence type="ECO:0000256" key="2">
    <source>
        <dbReference type="ARBA" id="ARBA00022679"/>
    </source>
</evidence>
<dbReference type="PANTHER" id="PTHR34456:SF13">
    <property type="entry name" value="REVERSE TRANSCRIPTASE DOMAIN-CONTAINING PROTEIN"/>
    <property type="match status" value="1"/>
</dbReference>
<dbReference type="EMBL" id="MN539792">
    <property type="protein sequence ID" value="QIR30254.1"/>
    <property type="molecule type" value="Genomic_RNA"/>
</dbReference>
<evidence type="ECO:0000256" key="1">
    <source>
        <dbReference type="ARBA" id="ARBA00022484"/>
    </source>
</evidence>
<keyword evidence="1 4" id="KW-0696">RNA-directed RNA polymerase</keyword>
<proteinExistence type="predicted"/>
<accession>A0A6G9RWJ9</accession>
<dbReference type="PANTHER" id="PTHR34456">
    <property type="entry name" value="MITOVIRUS RNA-DEPENDENT RNA POLYMERASE"/>
    <property type="match status" value="1"/>
</dbReference>